<dbReference type="OMA" id="VIEIFME"/>
<accession>A0A0Y9V1Z2</accession>
<sequence>MIQYITKILIYSIVIYVYLNYNKKFSSICLSRKNKNDITEFLAYSRILSNLNNENLLSHQNNYAKIKNYNKIIKKNNHNGKNTVQKIGKTVNDGYNKYIKEKMAKEGMVKCMHVQPDLVKPNINDAFEMKLHEYQDKKYVLKESKISTRHKNSKPEMYSLKKQSQVTLSNKYTKDNTLVVCNDYNLTKLISQHLLNGKNNVLKNEVIEEIKSYILKYKKNFNEYTDLEKLGILKVILNNSQYNNITPDEINIMLYYALFERPIVHRNIPYYHDMISKNRNKLNQTNIRKETTSKQNIVRKNKTLLQPNPKRQKLPHNIAVDTNNLTNKIWRDRQNLPYNILVNKNNFMNTNLVEKKNSTQKHVVGKKKIDGNSYTTIKNHLENKNELFSNYDLIKKQNIIKIKDGSNKVHNPIEKHTNKENQITNEYKHSISTGSKQCELKVVNEVRYLFGNIKNDSSTKQKRMTEIYMENKKEEQQQSKKKEKVIEIYMENKKEEQQQSKKKEKVIEIYMENKKEEQQQSKKKEKVIEIYMENKKEEQQQSKKKEKVIEIYMENKKEEQQQSKKKEKVIEIYMENKNNKLENKIEFTKISDTNIKYDLSNKGDLENPNNIKLEMNTSNDIENDDELLERTKQRLTQLYINDKKDIIRPQRESVKVLELSPINKKKKSNNKNLDGNDFIDLFDNYDEQSLLTEVEDDKKIDVSIMDEIYAETERQLFEQIIGAKMMKGKYYKVKKYLKIFGLYVLPIILAIASISFLGLHISSVMASDIFNDSVIEAGKTAIVEGAQCLSNAATDTMQGIATDVLPDISLSEFSFDSLIGSFFGAIKNTAIVGINTASNTISCISDSVIPKAIGAAKVYGISVAVSQVMYPVGIAINIAIIIYIITKIIVKLNDMGKFNKFHKYRKKVVNKLKRKINTKKKGKKNQ</sequence>
<evidence type="ECO:0000256" key="1">
    <source>
        <dbReference type="SAM" id="Coils"/>
    </source>
</evidence>
<keyword evidence="1" id="KW-0175">Coiled coil</keyword>
<evidence type="ECO:0000256" key="2">
    <source>
        <dbReference type="SAM" id="Phobius"/>
    </source>
</evidence>
<feature type="transmembrane region" description="Helical" evidence="2">
    <location>
        <begin position="868"/>
        <end position="890"/>
    </location>
</feature>
<dbReference type="EMBL" id="LT160025">
    <property type="protein sequence ID" value="CXI13583.1"/>
    <property type="molecule type" value="Genomic_DNA"/>
</dbReference>
<keyword evidence="2" id="KW-0472">Membrane</keyword>
<protein>
    <submittedName>
        <fullName evidence="3">Uncharacterized protein</fullName>
    </submittedName>
</protein>
<keyword evidence="2" id="KW-0812">Transmembrane</keyword>
<evidence type="ECO:0000313" key="3">
    <source>
        <dbReference type="EMBL" id="CXI13583.1"/>
    </source>
</evidence>
<dbReference type="Proteomes" id="UP000069549">
    <property type="component" value="Chromosome 5"/>
</dbReference>
<name>A0A0Y9V1Z2_PLABE</name>
<dbReference type="AlphaFoldDB" id="A0A0Y9V1Z2"/>
<dbReference type="VEuPathDB" id="PlasmoDB:PBANKA_0524700"/>
<feature type="coiled-coil region" evidence="1">
    <location>
        <begin position="472"/>
        <end position="576"/>
    </location>
</feature>
<keyword evidence="2" id="KW-1133">Transmembrane helix</keyword>
<evidence type="ECO:0000313" key="4">
    <source>
        <dbReference type="Proteomes" id="UP000069549"/>
    </source>
</evidence>
<feature type="transmembrane region" description="Helical" evidence="2">
    <location>
        <begin position="736"/>
        <end position="761"/>
    </location>
</feature>
<organism evidence="3 4">
    <name type="scientific">Plasmodium berghei</name>
    <dbReference type="NCBI Taxonomy" id="5821"/>
    <lineage>
        <taxon>Eukaryota</taxon>
        <taxon>Sar</taxon>
        <taxon>Alveolata</taxon>
        <taxon>Apicomplexa</taxon>
        <taxon>Aconoidasida</taxon>
        <taxon>Haemosporida</taxon>
        <taxon>Plasmodiidae</taxon>
        <taxon>Plasmodium</taxon>
        <taxon>Plasmodium (Vinckeia)</taxon>
    </lineage>
</organism>
<reference evidence="3 4" key="1">
    <citation type="submission" date="2016-02" db="EMBL/GenBank/DDBJ databases">
        <authorList>
            <consortium name="Pathogen Informatics"/>
        </authorList>
    </citation>
    <scope>NUCLEOTIDE SEQUENCE [LARGE SCALE GENOMIC DNA]</scope>
    <source>
        <strain evidence="3 4">K173</strain>
    </source>
</reference>
<gene>
    <name evidence="3" type="ORF">PBK173_000094800</name>
</gene>
<proteinExistence type="predicted"/>